<gene>
    <name evidence="2" type="ORF">C7441_10955</name>
</gene>
<proteinExistence type="predicted"/>
<dbReference type="EMBL" id="QGGG01000009">
    <property type="protein sequence ID" value="PWJ82287.1"/>
    <property type="molecule type" value="Genomic_DNA"/>
</dbReference>
<dbReference type="AlphaFoldDB" id="A0A316C147"/>
<dbReference type="RefSeq" id="WP_244916149.1">
    <property type="nucleotide sequence ID" value="NZ_QGGG01000009.1"/>
</dbReference>
<protein>
    <submittedName>
        <fullName evidence="2">Uncharacterized protein</fullName>
    </submittedName>
</protein>
<feature type="signal peptide" evidence="1">
    <location>
        <begin position="1"/>
        <end position="26"/>
    </location>
</feature>
<evidence type="ECO:0000313" key="2">
    <source>
        <dbReference type="EMBL" id="PWJ82287.1"/>
    </source>
</evidence>
<dbReference type="STRING" id="1192868.GCA_000304395_00368"/>
<name>A0A316C147_PSESE</name>
<accession>A0A316C147</accession>
<keyword evidence="1" id="KW-0732">Signal</keyword>
<evidence type="ECO:0000313" key="3">
    <source>
        <dbReference type="Proteomes" id="UP000245396"/>
    </source>
</evidence>
<feature type="chain" id="PRO_5016325269" evidence="1">
    <location>
        <begin position="27"/>
        <end position="166"/>
    </location>
</feature>
<comment type="caution">
    <text evidence="2">The sequence shown here is derived from an EMBL/GenBank/DDBJ whole genome shotgun (WGS) entry which is preliminary data.</text>
</comment>
<keyword evidence="3" id="KW-1185">Reference proteome</keyword>
<reference evidence="2 3" key="1">
    <citation type="submission" date="2018-05" db="EMBL/GenBank/DDBJ databases">
        <title>Genomic Encyclopedia of Type Strains, Phase IV (KMG-IV): sequencing the most valuable type-strain genomes for metagenomic binning, comparative biology and taxonomic classification.</title>
        <authorList>
            <person name="Goeker M."/>
        </authorList>
    </citation>
    <scope>NUCLEOTIDE SEQUENCE [LARGE SCALE GENOMIC DNA]</scope>
    <source>
        <strain evidence="2 3">DSM 6986</strain>
    </source>
</reference>
<organism evidence="2 3">
    <name type="scientific">Pseudaminobacter salicylatoxidans</name>
    <dbReference type="NCBI Taxonomy" id="93369"/>
    <lineage>
        <taxon>Bacteria</taxon>
        <taxon>Pseudomonadati</taxon>
        <taxon>Pseudomonadota</taxon>
        <taxon>Alphaproteobacteria</taxon>
        <taxon>Hyphomicrobiales</taxon>
        <taxon>Phyllobacteriaceae</taxon>
        <taxon>Pseudaminobacter</taxon>
    </lineage>
</organism>
<evidence type="ECO:0000256" key="1">
    <source>
        <dbReference type="SAM" id="SignalP"/>
    </source>
</evidence>
<dbReference type="Proteomes" id="UP000245396">
    <property type="component" value="Unassembled WGS sequence"/>
</dbReference>
<sequence>MCSNRSNLRIAACLALAIGSATGVTAARSQALATSKPPLATGITNSGAAEAQVIEATRKGDILTIKIRFAPLVPDKMESIYAQITEKDYENSFYVLAGDKKYLLLRDSQDTPLASPQLSIRNTRDSTVSGTWYGRFPAPPKDITEVSLTIHGVETIDAIPIADKQP</sequence>